<dbReference type="SUPFAM" id="SSF53633">
    <property type="entry name" value="Carbamate kinase-like"/>
    <property type="match status" value="1"/>
</dbReference>
<dbReference type="NCBIfam" id="TIGR02075">
    <property type="entry name" value="pyrH_bact"/>
    <property type="match status" value="1"/>
</dbReference>
<dbReference type="InterPro" id="IPR001048">
    <property type="entry name" value="Asp/Glu/Uridylate_kinase"/>
</dbReference>
<feature type="binding site" evidence="11">
    <location>
        <position position="54"/>
    </location>
    <ligand>
        <name>UMP</name>
        <dbReference type="ChEBI" id="CHEBI:57865"/>
    </ligand>
</feature>
<evidence type="ECO:0000256" key="2">
    <source>
        <dbReference type="ARBA" id="ARBA00004791"/>
    </source>
</evidence>
<keyword evidence="6 11" id="KW-0547">Nucleotide-binding</keyword>
<dbReference type="GO" id="GO:0005524">
    <property type="term" value="F:ATP binding"/>
    <property type="evidence" value="ECO:0007669"/>
    <property type="project" value="UniProtKB-KW"/>
</dbReference>
<evidence type="ECO:0000256" key="11">
    <source>
        <dbReference type="HAMAP-Rule" id="MF_01220"/>
    </source>
</evidence>
<dbReference type="RefSeq" id="WP_156624771.1">
    <property type="nucleotide sequence ID" value="NZ_CACRTO010000005.1"/>
</dbReference>
<dbReference type="PRINTS" id="PR00474">
    <property type="entry name" value="GLU5KINASE"/>
</dbReference>
<feature type="domain" description="Aspartate/glutamate/uridylate kinase" evidence="12">
    <location>
        <begin position="7"/>
        <end position="213"/>
    </location>
</feature>
<dbReference type="PIRSF" id="PIRSF005650">
    <property type="entry name" value="Uridylate_kin"/>
    <property type="match status" value="1"/>
</dbReference>
<dbReference type="EC" id="2.7.4.22" evidence="11"/>
<evidence type="ECO:0000259" key="12">
    <source>
        <dbReference type="Pfam" id="PF00696"/>
    </source>
</evidence>
<dbReference type="Pfam" id="PF00696">
    <property type="entry name" value="AA_kinase"/>
    <property type="match status" value="1"/>
</dbReference>
<feature type="binding site" evidence="11">
    <location>
        <position position="55"/>
    </location>
    <ligand>
        <name>ATP</name>
        <dbReference type="ChEBI" id="CHEBI:30616"/>
    </ligand>
</feature>
<evidence type="ECO:0000256" key="3">
    <source>
        <dbReference type="ARBA" id="ARBA00007614"/>
    </source>
</evidence>
<evidence type="ECO:0000256" key="1">
    <source>
        <dbReference type="ARBA" id="ARBA00004496"/>
    </source>
</evidence>
<dbReference type="UniPathway" id="UPA00159">
    <property type="reaction ID" value="UER00275"/>
</dbReference>
<dbReference type="FunFam" id="3.40.1160.10:FF:000001">
    <property type="entry name" value="Uridylate kinase"/>
    <property type="match status" value="1"/>
</dbReference>
<feature type="binding site" evidence="11">
    <location>
        <position position="59"/>
    </location>
    <ligand>
        <name>ATP</name>
        <dbReference type="ChEBI" id="CHEBI:30616"/>
    </ligand>
</feature>
<dbReference type="GO" id="GO:0006225">
    <property type="term" value="P:UDP biosynthetic process"/>
    <property type="evidence" value="ECO:0007669"/>
    <property type="project" value="TreeGrafter"/>
</dbReference>
<organism evidence="13">
    <name type="scientific">Clostridium tertium</name>
    <dbReference type="NCBI Taxonomy" id="1559"/>
    <lineage>
        <taxon>Bacteria</taxon>
        <taxon>Bacillati</taxon>
        <taxon>Bacillota</taxon>
        <taxon>Clostridia</taxon>
        <taxon>Eubacteriales</taxon>
        <taxon>Clostridiaceae</taxon>
        <taxon>Clostridium</taxon>
    </lineage>
</organism>
<comment type="caution">
    <text evidence="11">Lacks conserved residue(s) required for the propagation of feature annotation.</text>
</comment>
<feature type="binding site" evidence="11">
    <location>
        <begin position="12"/>
        <end position="15"/>
    </location>
    <ligand>
        <name>ATP</name>
        <dbReference type="ChEBI" id="CHEBI:30616"/>
    </ligand>
</feature>
<reference evidence="13" key="1">
    <citation type="submission" date="2019-11" db="EMBL/GenBank/DDBJ databases">
        <authorList>
            <person name="Feng L."/>
        </authorList>
    </citation>
    <scope>NUCLEOTIDE SEQUENCE</scope>
    <source>
        <strain evidence="13">CTertiumLFYP3</strain>
    </source>
</reference>
<sequence>MENSKYKRVILKISGEALSGEKGIGFDFEFIRRITLEVKELVEMGVEVGLVVGGGNIWRGRSGEGMDRSQADHMGMLATCINALALQDSLEQNGVMTRVQTAIEMKEIAEPFIRRRAVRHLEKGRVVIFAAGTGNPYFSTDTTAALRAAEIEADVILLAKKVDGVYDKDPHKYDDAKKYDILSYIEVLEQGLQVMDSTATSLCMDNNIPILVFGLDEPGNIKKAISGEKIGTLVTSKK</sequence>
<dbReference type="GO" id="GO:0005737">
    <property type="term" value="C:cytoplasm"/>
    <property type="evidence" value="ECO:0007669"/>
    <property type="project" value="UniProtKB-SubCell"/>
</dbReference>
<dbReference type="PANTHER" id="PTHR42833">
    <property type="entry name" value="URIDYLATE KINASE"/>
    <property type="match status" value="1"/>
</dbReference>
<evidence type="ECO:0000256" key="7">
    <source>
        <dbReference type="ARBA" id="ARBA00022777"/>
    </source>
</evidence>
<protein>
    <recommendedName>
        <fullName evidence="11">Uridylate kinase</fullName>
        <shortName evidence="11">UK</shortName>
        <ecNumber evidence="11">2.7.4.22</ecNumber>
    </recommendedName>
    <alternativeName>
        <fullName evidence="11">Uridine monophosphate kinase</fullName>
        <shortName evidence="11">UMP kinase</shortName>
        <shortName evidence="11">UMPK</shortName>
    </alternativeName>
</protein>
<comment type="catalytic activity">
    <reaction evidence="10 11">
        <text>UMP + ATP = UDP + ADP</text>
        <dbReference type="Rhea" id="RHEA:24400"/>
        <dbReference type="ChEBI" id="CHEBI:30616"/>
        <dbReference type="ChEBI" id="CHEBI:57865"/>
        <dbReference type="ChEBI" id="CHEBI:58223"/>
        <dbReference type="ChEBI" id="CHEBI:456216"/>
        <dbReference type="EC" id="2.7.4.22"/>
    </reaction>
</comment>
<keyword evidence="9 11" id="KW-0665">Pyrimidine biosynthesis</keyword>
<evidence type="ECO:0000256" key="8">
    <source>
        <dbReference type="ARBA" id="ARBA00022840"/>
    </source>
</evidence>
<proteinExistence type="inferred from homology"/>
<comment type="subcellular location">
    <subcellularLocation>
        <location evidence="1 11">Cytoplasm</location>
    </subcellularLocation>
</comment>
<dbReference type="InterPro" id="IPR011817">
    <property type="entry name" value="Uridylate_kinase"/>
</dbReference>
<evidence type="ECO:0000256" key="10">
    <source>
        <dbReference type="ARBA" id="ARBA00047767"/>
    </source>
</evidence>
<gene>
    <name evidence="11 13" type="primary">pyrH</name>
    <name evidence="13" type="ORF">CTLFYP3_00574</name>
</gene>
<feature type="region of interest" description="Involved in allosteric activation by GTP" evidence="11">
    <location>
        <begin position="20"/>
        <end position="25"/>
    </location>
</feature>
<evidence type="ECO:0000256" key="5">
    <source>
        <dbReference type="ARBA" id="ARBA00022679"/>
    </source>
</evidence>
<evidence type="ECO:0000256" key="4">
    <source>
        <dbReference type="ARBA" id="ARBA00022490"/>
    </source>
</evidence>
<dbReference type="Gene3D" id="3.40.1160.10">
    <property type="entry name" value="Acetylglutamate kinase-like"/>
    <property type="match status" value="1"/>
</dbReference>
<feature type="binding site" evidence="11">
    <location>
        <position position="169"/>
    </location>
    <ligand>
        <name>ATP</name>
        <dbReference type="ChEBI" id="CHEBI:30616"/>
    </ligand>
</feature>
<keyword evidence="5 11" id="KW-0808">Transferase</keyword>
<evidence type="ECO:0000313" key="13">
    <source>
        <dbReference type="EMBL" id="VYT74124.1"/>
    </source>
</evidence>
<dbReference type="HAMAP" id="MF_01220_B">
    <property type="entry name" value="PyrH_B"/>
    <property type="match status" value="1"/>
</dbReference>
<dbReference type="InterPro" id="IPR015963">
    <property type="entry name" value="Uridylate_kinase_bac"/>
</dbReference>
<comment type="pathway">
    <text evidence="2 11">Pyrimidine metabolism; CTP biosynthesis via de novo pathway; UDP from UMP (UMPK route): step 1/1.</text>
</comment>
<dbReference type="AlphaFoldDB" id="A0A6N2Z4E8"/>
<dbReference type="GO" id="GO:0044210">
    <property type="term" value="P:'de novo' CTP biosynthetic process"/>
    <property type="evidence" value="ECO:0007669"/>
    <property type="project" value="UniProtKB-UniRule"/>
</dbReference>
<feature type="binding site" evidence="11">
    <location>
        <position position="166"/>
    </location>
    <ligand>
        <name>ATP</name>
        <dbReference type="ChEBI" id="CHEBI:30616"/>
    </ligand>
</feature>
<keyword evidence="7 11" id="KW-0418">Kinase</keyword>
<accession>A0A6N2Z4E8</accession>
<dbReference type="InterPro" id="IPR001057">
    <property type="entry name" value="Glu/AcGlu_kinase"/>
</dbReference>
<dbReference type="EMBL" id="CACRTO010000005">
    <property type="protein sequence ID" value="VYT74124.1"/>
    <property type="molecule type" value="Genomic_DNA"/>
</dbReference>
<evidence type="ECO:0000256" key="6">
    <source>
        <dbReference type="ARBA" id="ARBA00022741"/>
    </source>
</evidence>
<dbReference type="GO" id="GO:0033862">
    <property type="term" value="F:UMP kinase activity"/>
    <property type="evidence" value="ECO:0007669"/>
    <property type="project" value="UniProtKB-EC"/>
</dbReference>
<comment type="function">
    <text evidence="11">Catalyzes the reversible phosphorylation of UMP to UDP.</text>
</comment>
<feature type="binding site" evidence="11">
    <location>
        <begin position="133"/>
        <end position="140"/>
    </location>
    <ligand>
        <name>UMP</name>
        <dbReference type="ChEBI" id="CHEBI:57865"/>
    </ligand>
</feature>
<comment type="similarity">
    <text evidence="3 11">Belongs to the UMP kinase family.</text>
</comment>
<comment type="activity regulation">
    <text evidence="11">Allosterically activated by GTP. Inhibited by UTP.</text>
</comment>
<dbReference type="CDD" id="cd04254">
    <property type="entry name" value="AAK_UMPK-PyrH-Ec"/>
    <property type="match status" value="1"/>
</dbReference>
<evidence type="ECO:0000256" key="9">
    <source>
        <dbReference type="ARBA" id="ARBA00022975"/>
    </source>
</evidence>
<dbReference type="PANTHER" id="PTHR42833:SF4">
    <property type="entry name" value="URIDYLATE KINASE PUMPKIN, CHLOROPLASTIC"/>
    <property type="match status" value="1"/>
</dbReference>
<keyword evidence="4 11" id="KW-0963">Cytoplasm</keyword>
<keyword evidence="8 11" id="KW-0067">ATP-binding</keyword>
<name>A0A6N2Z4E8_9CLOT</name>
<comment type="subunit">
    <text evidence="11">Homohexamer.</text>
</comment>
<dbReference type="InterPro" id="IPR036393">
    <property type="entry name" value="AceGlu_kinase-like_sf"/>
</dbReference>
<keyword evidence="11" id="KW-0021">Allosteric enzyme</keyword>
<feature type="binding site" evidence="11">
    <location>
        <position position="72"/>
    </location>
    <ligand>
        <name>UMP</name>
        <dbReference type="ChEBI" id="CHEBI:57865"/>
    </ligand>
</feature>